<dbReference type="InterPro" id="IPR013406">
    <property type="entry name" value="CHP02574_addiction_mod"/>
</dbReference>
<dbReference type="KEGG" id="jli:EXU32_12745"/>
<keyword evidence="2" id="KW-1185">Reference proteome</keyword>
<dbReference type="Proteomes" id="UP000290408">
    <property type="component" value="Chromosome"/>
</dbReference>
<organism evidence="1 2">
    <name type="scientific">Janibacter limosus</name>
    <dbReference type="NCBI Taxonomy" id="53458"/>
    <lineage>
        <taxon>Bacteria</taxon>
        <taxon>Bacillati</taxon>
        <taxon>Actinomycetota</taxon>
        <taxon>Actinomycetes</taxon>
        <taxon>Micrococcales</taxon>
        <taxon>Intrasporangiaceae</taxon>
        <taxon>Janibacter</taxon>
    </lineage>
</organism>
<evidence type="ECO:0000313" key="1">
    <source>
        <dbReference type="EMBL" id="QBF47041.1"/>
    </source>
</evidence>
<protein>
    <recommendedName>
        <fullName evidence="3">Addiction module protein</fullName>
    </recommendedName>
</protein>
<dbReference type="AlphaFoldDB" id="A0A4P6MTE6"/>
<accession>A0A4P6MTE6</accession>
<dbReference type="OrthoDB" id="3732349at2"/>
<evidence type="ECO:0008006" key="3">
    <source>
        <dbReference type="Google" id="ProtNLM"/>
    </source>
</evidence>
<gene>
    <name evidence="1" type="ORF">EXU32_12745</name>
</gene>
<proteinExistence type="predicted"/>
<dbReference type="NCBIfam" id="TIGR02574">
    <property type="entry name" value="stabl_TIGR02574"/>
    <property type="match status" value="1"/>
</dbReference>
<dbReference type="RefSeq" id="WP_130630244.1">
    <property type="nucleotide sequence ID" value="NZ_CP036164.1"/>
</dbReference>
<evidence type="ECO:0000313" key="2">
    <source>
        <dbReference type="Proteomes" id="UP000290408"/>
    </source>
</evidence>
<reference evidence="1 2" key="1">
    <citation type="submission" date="2019-02" db="EMBL/GenBank/DDBJ databases">
        <title>Genomic data mining of an Antarctic deep-sea actinobacterium, Janibacterlimosus P3-3-X1.</title>
        <authorList>
            <person name="Liao L."/>
            <person name="Chen B."/>
        </authorList>
    </citation>
    <scope>NUCLEOTIDE SEQUENCE [LARGE SCALE GENOMIC DNA]</scope>
    <source>
        <strain evidence="1 2">P3-3-X1</strain>
    </source>
</reference>
<name>A0A4P6MTE6_9MICO</name>
<dbReference type="EMBL" id="CP036164">
    <property type="protein sequence ID" value="QBF47041.1"/>
    <property type="molecule type" value="Genomic_DNA"/>
</dbReference>
<dbReference type="Pfam" id="PF09720">
    <property type="entry name" value="Unstab_antitox"/>
    <property type="match status" value="1"/>
</dbReference>
<sequence length="80" mass="9034">MSVSESQFYEAGMSLPPDVRRHVALRLLESLEDSEDESVDDEWTIEISRRVDDLTGGRLRTVPSDQVFADIVARRAARNA</sequence>